<dbReference type="Proteomes" id="UP000009183">
    <property type="component" value="Chromosome 14"/>
</dbReference>
<protein>
    <submittedName>
        <fullName evidence="1">Uncharacterized protein</fullName>
    </submittedName>
</protein>
<keyword evidence="2" id="KW-1185">Reference proteome</keyword>
<dbReference type="InParanoid" id="F6H5T4"/>
<accession>F6H5T4</accession>
<evidence type="ECO:0000313" key="2">
    <source>
        <dbReference type="Proteomes" id="UP000009183"/>
    </source>
</evidence>
<dbReference type="AlphaFoldDB" id="F6H5T4"/>
<dbReference type="EMBL" id="FN595239">
    <property type="protein sequence ID" value="CCB47555.1"/>
    <property type="molecule type" value="Genomic_DNA"/>
</dbReference>
<sequence length="23" mass="2678">MLVVIMEEFFNHVLKRSIIGTSN</sequence>
<evidence type="ECO:0000313" key="1">
    <source>
        <dbReference type="EMBL" id="CCB47555.1"/>
    </source>
</evidence>
<name>F6H5T4_VITVI</name>
<organism evidence="1 2">
    <name type="scientific">Vitis vinifera</name>
    <name type="common">Grape</name>
    <dbReference type="NCBI Taxonomy" id="29760"/>
    <lineage>
        <taxon>Eukaryota</taxon>
        <taxon>Viridiplantae</taxon>
        <taxon>Streptophyta</taxon>
        <taxon>Embryophyta</taxon>
        <taxon>Tracheophyta</taxon>
        <taxon>Spermatophyta</taxon>
        <taxon>Magnoliopsida</taxon>
        <taxon>eudicotyledons</taxon>
        <taxon>Gunneridae</taxon>
        <taxon>Pentapetalae</taxon>
        <taxon>rosids</taxon>
        <taxon>Vitales</taxon>
        <taxon>Vitaceae</taxon>
        <taxon>Viteae</taxon>
        <taxon>Vitis</taxon>
    </lineage>
</organism>
<dbReference type="PaxDb" id="29760-VIT_14s0108g00800.t01"/>
<reference evidence="2" key="1">
    <citation type="journal article" date="2007" name="Nature">
        <title>The grapevine genome sequence suggests ancestral hexaploidization in major angiosperm phyla.</title>
        <authorList>
            <consortium name="The French-Italian Public Consortium for Grapevine Genome Characterization."/>
            <person name="Jaillon O."/>
            <person name="Aury J.-M."/>
            <person name="Noel B."/>
            <person name="Policriti A."/>
            <person name="Clepet C."/>
            <person name="Casagrande A."/>
            <person name="Choisne N."/>
            <person name="Aubourg S."/>
            <person name="Vitulo N."/>
            <person name="Jubin C."/>
            <person name="Vezzi A."/>
            <person name="Legeai F."/>
            <person name="Hugueney P."/>
            <person name="Dasilva C."/>
            <person name="Horner D."/>
            <person name="Mica E."/>
            <person name="Jublot D."/>
            <person name="Poulain J."/>
            <person name="Bruyere C."/>
            <person name="Billault A."/>
            <person name="Segurens B."/>
            <person name="Gouyvenoux M."/>
            <person name="Ugarte E."/>
            <person name="Cattonaro F."/>
            <person name="Anthouard V."/>
            <person name="Vico V."/>
            <person name="Del Fabbro C."/>
            <person name="Alaux M."/>
            <person name="Di Gaspero G."/>
            <person name="Dumas V."/>
            <person name="Felice N."/>
            <person name="Paillard S."/>
            <person name="Juman I."/>
            <person name="Moroldo M."/>
            <person name="Scalabrin S."/>
            <person name="Canaguier A."/>
            <person name="Le Clainche I."/>
            <person name="Malacrida G."/>
            <person name="Durand E."/>
            <person name="Pesole G."/>
            <person name="Laucou V."/>
            <person name="Chatelet P."/>
            <person name="Merdinoglu D."/>
            <person name="Delledonne M."/>
            <person name="Pezzotti M."/>
            <person name="Lecharny A."/>
            <person name="Scarpelli C."/>
            <person name="Artiguenave F."/>
            <person name="Pe M.E."/>
            <person name="Valle G."/>
            <person name="Morgante M."/>
            <person name="Caboche M."/>
            <person name="Adam-Blondon A.-F."/>
            <person name="Weissenbach J."/>
            <person name="Quetier F."/>
            <person name="Wincker P."/>
        </authorList>
    </citation>
    <scope>NUCLEOTIDE SEQUENCE [LARGE SCALE GENOMIC DNA]</scope>
    <source>
        <strain evidence="2">cv. Pinot noir / PN40024</strain>
    </source>
</reference>
<proteinExistence type="predicted"/>
<dbReference type="HOGENOM" id="CLU_3423615_0_0_1"/>
<gene>
    <name evidence="1" type="ordered locus">VIT_14s0108g00800</name>
</gene>